<dbReference type="Pfam" id="PF01638">
    <property type="entry name" value="HxlR"/>
    <property type="match status" value="1"/>
</dbReference>
<feature type="domain" description="HTH hxlR-type" evidence="5">
    <location>
        <begin position="9"/>
        <end position="117"/>
    </location>
</feature>
<keyword evidence="2" id="KW-0238">DNA-binding</keyword>
<evidence type="ECO:0000256" key="2">
    <source>
        <dbReference type="ARBA" id="ARBA00023125"/>
    </source>
</evidence>
<evidence type="ECO:0000256" key="4">
    <source>
        <dbReference type="SAM" id="MobiDB-lite"/>
    </source>
</evidence>
<dbReference type="PROSITE" id="PS51118">
    <property type="entry name" value="HTH_HXLR"/>
    <property type="match status" value="1"/>
</dbReference>
<evidence type="ECO:0000259" key="5">
    <source>
        <dbReference type="PROSITE" id="PS51118"/>
    </source>
</evidence>
<dbReference type="Proteomes" id="UP001164706">
    <property type="component" value="Chromosome"/>
</dbReference>
<evidence type="ECO:0000313" key="6">
    <source>
        <dbReference type="EMBL" id="WAB82513.1"/>
    </source>
</evidence>
<dbReference type="InterPro" id="IPR011991">
    <property type="entry name" value="ArsR-like_HTH"/>
</dbReference>
<sequence length="153" mass="16854">MVTTSDSISPDEDIMRADSIAREIFSEVANKWALLIIETLGERTLRFSEVRDALDGISHKMLTQNLRMLERNGLVTRTVHPTVPPKVEYALTGPGRELRATVDLLCSWTRTHLRHIDRSRQDFAAKPSTAEAAEAAEATGATPAIASPTDTRG</sequence>
<feature type="region of interest" description="Disordered" evidence="4">
    <location>
        <begin position="124"/>
        <end position="153"/>
    </location>
</feature>
<keyword evidence="1" id="KW-0805">Transcription regulation</keyword>
<keyword evidence="7" id="KW-1185">Reference proteome</keyword>
<dbReference type="AlphaFoldDB" id="A0A9E8MMQ6"/>
<dbReference type="KEGG" id="mdb:OVN18_05795"/>
<dbReference type="CDD" id="cd00090">
    <property type="entry name" value="HTH_ARSR"/>
    <property type="match status" value="1"/>
</dbReference>
<feature type="compositionally biased region" description="Low complexity" evidence="4">
    <location>
        <begin position="124"/>
        <end position="146"/>
    </location>
</feature>
<gene>
    <name evidence="6" type="ORF">OVN18_05795</name>
</gene>
<dbReference type="InterPro" id="IPR002577">
    <property type="entry name" value="HTH_HxlR"/>
</dbReference>
<evidence type="ECO:0000256" key="1">
    <source>
        <dbReference type="ARBA" id="ARBA00023015"/>
    </source>
</evidence>
<keyword evidence="3" id="KW-0804">Transcription</keyword>
<dbReference type="EMBL" id="CP113089">
    <property type="protein sequence ID" value="WAB82513.1"/>
    <property type="molecule type" value="Genomic_DNA"/>
</dbReference>
<dbReference type="InterPro" id="IPR036390">
    <property type="entry name" value="WH_DNA-bd_sf"/>
</dbReference>
<proteinExistence type="predicted"/>
<name>A0A9E8MMQ6_9MICO</name>
<reference evidence="6" key="1">
    <citation type="submission" date="2022-11" db="EMBL/GenBank/DDBJ databases">
        <title>Description of Microcella daejonensis nov. sp, isolated from riverside soil.</title>
        <authorList>
            <person name="Molina K.M."/>
            <person name="Kim S.B."/>
        </authorList>
    </citation>
    <scope>NUCLEOTIDE SEQUENCE</scope>
    <source>
        <strain evidence="6">MMS21-STM12</strain>
    </source>
</reference>
<dbReference type="PANTHER" id="PTHR33204">
    <property type="entry name" value="TRANSCRIPTIONAL REGULATOR, MARR FAMILY"/>
    <property type="match status" value="1"/>
</dbReference>
<accession>A0A9E8MMQ6</accession>
<dbReference type="PANTHER" id="PTHR33204:SF39">
    <property type="entry name" value="TRANSCRIPTIONAL REGULATORY PROTEIN"/>
    <property type="match status" value="1"/>
</dbReference>
<dbReference type="Gene3D" id="1.10.10.10">
    <property type="entry name" value="Winged helix-like DNA-binding domain superfamily/Winged helix DNA-binding domain"/>
    <property type="match status" value="1"/>
</dbReference>
<dbReference type="RefSeq" id="WP_267782603.1">
    <property type="nucleotide sequence ID" value="NZ_CP113089.1"/>
</dbReference>
<evidence type="ECO:0000313" key="7">
    <source>
        <dbReference type="Proteomes" id="UP001164706"/>
    </source>
</evidence>
<dbReference type="SUPFAM" id="SSF46785">
    <property type="entry name" value="Winged helix' DNA-binding domain"/>
    <property type="match status" value="1"/>
</dbReference>
<dbReference type="GO" id="GO:0003677">
    <property type="term" value="F:DNA binding"/>
    <property type="evidence" value="ECO:0007669"/>
    <property type="project" value="UniProtKB-KW"/>
</dbReference>
<protein>
    <submittedName>
        <fullName evidence="6">Helix-turn-helix domain-containing protein</fullName>
    </submittedName>
</protein>
<dbReference type="InterPro" id="IPR036388">
    <property type="entry name" value="WH-like_DNA-bd_sf"/>
</dbReference>
<evidence type="ECO:0000256" key="3">
    <source>
        <dbReference type="ARBA" id="ARBA00023163"/>
    </source>
</evidence>
<organism evidence="6 7">
    <name type="scientific">Microcella daejeonensis</name>
    <dbReference type="NCBI Taxonomy" id="2994971"/>
    <lineage>
        <taxon>Bacteria</taxon>
        <taxon>Bacillati</taxon>
        <taxon>Actinomycetota</taxon>
        <taxon>Actinomycetes</taxon>
        <taxon>Micrococcales</taxon>
        <taxon>Microbacteriaceae</taxon>
        <taxon>Microcella</taxon>
    </lineage>
</organism>